<dbReference type="AlphaFoldDB" id="A0A1H3Z5G1"/>
<dbReference type="Pfam" id="PF00532">
    <property type="entry name" value="Peripla_BP_1"/>
    <property type="match status" value="1"/>
</dbReference>
<keyword evidence="1" id="KW-0805">Transcription regulation</keyword>
<keyword evidence="6" id="KW-1185">Reference proteome</keyword>
<feature type="domain" description="HTH lacI-type" evidence="4">
    <location>
        <begin position="3"/>
        <end position="60"/>
    </location>
</feature>
<dbReference type="InterPro" id="IPR010982">
    <property type="entry name" value="Lambda_DNA-bd_dom_sf"/>
</dbReference>
<organism evidence="5 6">
    <name type="scientific">Alistipes timonensis JC136</name>
    <dbReference type="NCBI Taxonomy" id="1033731"/>
    <lineage>
        <taxon>Bacteria</taxon>
        <taxon>Pseudomonadati</taxon>
        <taxon>Bacteroidota</taxon>
        <taxon>Bacteroidia</taxon>
        <taxon>Bacteroidales</taxon>
        <taxon>Rikenellaceae</taxon>
        <taxon>Alistipes</taxon>
    </lineage>
</organism>
<evidence type="ECO:0000313" key="5">
    <source>
        <dbReference type="EMBL" id="SEA18926.1"/>
    </source>
</evidence>
<proteinExistence type="predicted"/>
<dbReference type="SMART" id="SM00354">
    <property type="entry name" value="HTH_LACI"/>
    <property type="match status" value="1"/>
</dbReference>
<dbReference type="OrthoDB" id="9803256at2"/>
<dbReference type="InterPro" id="IPR001761">
    <property type="entry name" value="Peripla_BP/Lac1_sug-bd_dom"/>
</dbReference>
<dbReference type="InterPro" id="IPR000843">
    <property type="entry name" value="HTH_LacI"/>
</dbReference>
<name>A0A1H3Z5G1_9BACT</name>
<dbReference type="PROSITE" id="PS50932">
    <property type="entry name" value="HTH_LACI_2"/>
    <property type="match status" value="1"/>
</dbReference>
<dbReference type="SUPFAM" id="SSF47413">
    <property type="entry name" value="lambda repressor-like DNA-binding domains"/>
    <property type="match status" value="1"/>
</dbReference>
<dbReference type="EMBL" id="FNRI01000002">
    <property type="protein sequence ID" value="SEA18926.1"/>
    <property type="molecule type" value="Genomic_DNA"/>
</dbReference>
<keyword evidence="3" id="KW-0804">Transcription</keyword>
<evidence type="ECO:0000256" key="2">
    <source>
        <dbReference type="ARBA" id="ARBA00023125"/>
    </source>
</evidence>
<dbReference type="RefSeq" id="WP_010264143.1">
    <property type="nucleotide sequence ID" value="NZ_CAEG01000012.1"/>
</dbReference>
<dbReference type="Proteomes" id="UP000183253">
    <property type="component" value="Unassembled WGS sequence"/>
</dbReference>
<gene>
    <name evidence="5" type="ORF">SAMN05444145_10297</name>
</gene>
<evidence type="ECO:0000256" key="1">
    <source>
        <dbReference type="ARBA" id="ARBA00023015"/>
    </source>
</evidence>
<accession>A0A1H3Z5G1</accession>
<dbReference type="PANTHER" id="PTHR30146">
    <property type="entry name" value="LACI-RELATED TRANSCRIPTIONAL REPRESSOR"/>
    <property type="match status" value="1"/>
</dbReference>
<evidence type="ECO:0000313" key="6">
    <source>
        <dbReference type="Proteomes" id="UP000183253"/>
    </source>
</evidence>
<dbReference type="PANTHER" id="PTHR30146:SF109">
    <property type="entry name" value="HTH-TYPE TRANSCRIPTIONAL REGULATOR GALS"/>
    <property type="match status" value="1"/>
</dbReference>
<keyword evidence="2" id="KW-0238">DNA-binding</keyword>
<protein>
    <submittedName>
        <fullName evidence="5">Transcriptional regulator, LacI family</fullName>
    </submittedName>
</protein>
<dbReference type="GO" id="GO:0003700">
    <property type="term" value="F:DNA-binding transcription factor activity"/>
    <property type="evidence" value="ECO:0007669"/>
    <property type="project" value="TreeGrafter"/>
</dbReference>
<dbReference type="Gene3D" id="1.10.260.40">
    <property type="entry name" value="lambda repressor-like DNA-binding domains"/>
    <property type="match status" value="1"/>
</dbReference>
<evidence type="ECO:0000259" key="4">
    <source>
        <dbReference type="PROSITE" id="PS50932"/>
    </source>
</evidence>
<dbReference type="GO" id="GO:0000976">
    <property type="term" value="F:transcription cis-regulatory region binding"/>
    <property type="evidence" value="ECO:0007669"/>
    <property type="project" value="TreeGrafter"/>
</dbReference>
<dbReference type="CDD" id="cd01392">
    <property type="entry name" value="HTH_LacI"/>
    <property type="match status" value="1"/>
</dbReference>
<dbReference type="Pfam" id="PF00356">
    <property type="entry name" value="LacI"/>
    <property type="match status" value="1"/>
</dbReference>
<dbReference type="Gene3D" id="3.40.50.2300">
    <property type="match status" value="2"/>
</dbReference>
<dbReference type="STRING" id="1033731.SAMN05444145_10297"/>
<dbReference type="InterPro" id="IPR028082">
    <property type="entry name" value="Peripla_BP_I"/>
</dbReference>
<sequence>MGVSLKDIAEKLNLSKTTVSWVLSGQGNKKGISAETQNRVFACARELSYEPNLLARSLNTGISKTIGLILPSISDSFYAHIAHQIESEAEKEGYSLMIASSNSEIERENAMIRLFRSKKVDGMIIAPTKISKREISRLVDSHYPVLLFDRYFPEMRVNYVIINNEESSYKLVRHLIDKGFRKIAIITTNPHLLTMDMRREGYANALSDAHIRINPDLYGEVTYVNYQDNIYSTLDRIFHAVPDVDAFFFTTHILAIEALRYFYDRGIDINDGNWGLASMHEDSLFRVLAPRMNIAHFPIEEIGSNAVRILLNQIRQSNDPAAGEYVPESKVLPCRMEFRDQ</sequence>
<dbReference type="SUPFAM" id="SSF53822">
    <property type="entry name" value="Periplasmic binding protein-like I"/>
    <property type="match status" value="1"/>
</dbReference>
<reference evidence="5 6" key="1">
    <citation type="submission" date="2016-10" db="EMBL/GenBank/DDBJ databases">
        <authorList>
            <person name="de Groot N.N."/>
        </authorList>
    </citation>
    <scope>NUCLEOTIDE SEQUENCE [LARGE SCALE GENOMIC DNA]</scope>
    <source>
        <strain evidence="5 6">DSM 25383</strain>
    </source>
</reference>
<evidence type="ECO:0000256" key="3">
    <source>
        <dbReference type="ARBA" id="ARBA00023163"/>
    </source>
</evidence>